<dbReference type="Gene3D" id="1.10.10.2830">
    <property type="match status" value="1"/>
</dbReference>
<keyword evidence="2" id="KW-0614">Plasmid</keyword>
<evidence type="ECO:0000313" key="3">
    <source>
        <dbReference type="Proteomes" id="UP000001492"/>
    </source>
</evidence>
<keyword evidence="3" id="KW-1185">Reference proteome</keyword>
<feature type="compositionally biased region" description="Acidic residues" evidence="1">
    <location>
        <begin position="646"/>
        <end position="660"/>
    </location>
</feature>
<protein>
    <submittedName>
        <fullName evidence="2">ParB domain protein nuclease</fullName>
    </submittedName>
</protein>
<dbReference type="RefSeq" id="WP_013481196.1">
    <property type="nucleotide sequence ID" value="NC_014819.1"/>
</dbReference>
<dbReference type="InterPro" id="IPR050336">
    <property type="entry name" value="Chromosome_partition/occlusion"/>
</dbReference>
<dbReference type="EMBL" id="CP002398">
    <property type="protein sequence ID" value="ADU15383.1"/>
    <property type="molecule type" value="Genomic_DNA"/>
</dbReference>
<dbReference type="SUPFAM" id="SSF109709">
    <property type="entry name" value="KorB DNA-binding domain-like"/>
    <property type="match status" value="1"/>
</dbReference>
<dbReference type="HOGENOM" id="CLU_022934_0_0_5"/>
<name>E8RVW1_ASTEC</name>
<dbReference type="PANTHER" id="PTHR33375:SF7">
    <property type="entry name" value="CHROMOSOME 2-PARTITIONING PROTEIN PARB-RELATED"/>
    <property type="match status" value="1"/>
</dbReference>
<evidence type="ECO:0000256" key="1">
    <source>
        <dbReference type="SAM" id="MobiDB-lite"/>
    </source>
</evidence>
<reference evidence="3" key="1">
    <citation type="submission" date="2010-12" db="EMBL/GenBank/DDBJ databases">
        <title>Complete sequence of plasmid 2 of Asticcacaulis excentricus CB 48.</title>
        <authorList>
            <consortium name="US DOE Joint Genome Institute"/>
            <person name="Lucas S."/>
            <person name="Copeland A."/>
            <person name="Lapidus A."/>
            <person name="Cheng J.-F."/>
            <person name="Bruce D."/>
            <person name="Goodwin L."/>
            <person name="Pitluck S."/>
            <person name="Teshima H."/>
            <person name="Davenport K."/>
            <person name="Detter J.C."/>
            <person name="Han C."/>
            <person name="Tapia R."/>
            <person name="Land M."/>
            <person name="Hauser L."/>
            <person name="Jeffries C."/>
            <person name="Kyrpides N."/>
            <person name="Ivanova N."/>
            <person name="Ovchinnikova G."/>
            <person name="Brun Y.V."/>
            <person name="Woyke T."/>
        </authorList>
    </citation>
    <scope>NUCLEOTIDE SEQUENCE [LARGE SCALE GENOMIC DNA]</scope>
    <source>
        <strain evidence="3">ATCC 15261 / DSM 4724 / KCTC 12464 / NCIMB 9791 / VKM B-1370 / CB 48</strain>
        <plasmid evidence="3">pASTEX02</plasmid>
    </source>
</reference>
<dbReference type="GO" id="GO:0005694">
    <property type="term" value="C:chromosome"/>
    <property type="evidence" value="ECO:0007669"/>
    <property type="project" value="TreeGrafter"/>
</dbReference>
<dbReference type="OrthoDB" id="9813122at2"/>
<feature type="region of interest" description="Disordered" evidence="1">
    <location>
        <begin position="391"/>
        <end position="411"/>
    </location>
</feature>
<dbReference type="GO" id="GO:0007059">
    <property type="term" value="P:chromosome segregation"/>
    <property type="evidence" value="ECO:0007669"/>
    <property type="project" value="TreeGrafter"/>
</dbReference>
<dbReference type="Proteomes" id="UP000001492">
    <property type="component" value="Plasmid pASTEX02"/>
</dbReference>
<sequence length="685" mass="75297">MTSIVSKPYISVLFSQLILSELNLRAGEGPDAQIPELAATLAPGAAGQLVELFVKPAAQPDTYEILDGRRRYLAWTSLVEAGVITANHPVTVKVCETEDEIAQAVVIANAMRKEIQFADVLLTINRLISEHYGFEAIGRSLGIEAKEVRKMSVLGQLDVRILQAFKAQRFRLPLLRQMARIKEAEKMEALIEYIEESDGPIQDYNIRDLFDETLFATTVLMNAFPMATYLAKGGRIEQDLFEEQPDKILDPKIVGDLWKSAMKPVIKALKASGLTVEFGVNLPYGNPDGFRDLGWEFRRVSEADQARLAELKVEVATLTSELEQAGTRGDHAALIELSKAFAAKSLEAFNEEARPLIARACKATAGAHGHVKVTFYVDKAEYDAHMAADREDDEVPGSGYSHRPVVDATPLPKTNLRPDVTLYGHAHHLRTTTLAGRSMGRSLAETPMVALDVQLSAQFQQVVLGRSHDANKYVLKVCASARLSGLQGADNPLLDPVIERLEAYKAQYDDSGMHPFEWVSGLTPSEKLDLLAYITAAQVDMAESRTDFVRQEARAEAILISRTIGHDFKAHMQVEPDYYAAFSKKALLAILIKIGLDPEEYSHLKRGHLAETLHGLAHERGYVPPALNFHEEDYLEQASPEIGAFGDDDDRGQSELEGEEGNLPAVADGNETGISEADASEAIAA</sequence>
<proteinExistence type="predicted"/>
<dbReference type="KEGG" id="aex:Astex_3773"/>
<evidence type="ECO:0000313" key="2">
    <source>
        <dbReference type="EMBL" id="ADU15383.1"/>
    </source>
</evidence>
<dbReference type="AlphaFoldDB" id="E8RVW1"/>
<feature type="region of interest" description="Disordered" evidence="1">
    <location>
        <begin position="641"/>
        <end position="685"/>
    </location>
</feature>
<accession>E8RVW1</accession>
<dbReference type="PANTHER" id="PTHR33375">
    <property type="entry name" value="CHROMOSOME-PARTITIONING PROTEIN PARB-RELATED"/>
    <property type="match status" value="1"/>
</dbReference>
<organism evidence="2 3">
    <name type="scientific">Asticcacaulis excentricus (strain ATCC 15261 / DSM 4724 / KCTC 12464 / NCIMB 9791 / VKM B-1370 / CB 48)</name>
    <dbReference type="NCBI Taxonomy" id="573065"/>
    <lineage>
        <taxon>Bacteria</taxon>
        <taxon>Pseudomonadati</taxon>
        <taxon>Pseudomonadota</taxon>
        <taxon>Alphaproteobacteria</taxon>
        <taxon>Caulobacterales</taxon>
        <taxon>Caulobacteraceae</taxon>
        <taxon>Asticcacaulis</taxon>
    </lineage>
</organism>
<geneLocation type="plasmid" evidence="2 3">
    <name>pASTEX02</name>
</geneLocation>
<gene>
    <name evidence="2" type="ordered locus">Astex_3773</name>
</gene>
<feature type="compositionally biased region" description="Low complexity" evidence="1">
    <location>
        <begin position="674"/>
        <end position="685"/>
    </location>
</feature>